<name>A0A212RJG7_9PROT</name>
<dbReference type="AlphaFoldDB" id="A0A212RJG7"/>
<feature type="transmembrane region" description="Helical" evidence="8">
    <location>
        <begin position="259"/>
        <end position="279"/>
    </location>
</feature>
<dbReference type="InterPro" id="IPR000515">
    <property type="entry name" value="MetI-like"/>
</dbReference>
<organism evidence="10 11">
    <name type="scientific">Arboricoccus pini</name>
    <dbReference type="NCBI Taxonomy" id="1963835"/>
    <lineage>
        <taxon>Bacteria</taxon>
        <taxon>Pseudomonadati</taxon>
        <taxon>Pseudomonadota</taxon>
        <taxon>Alphaproteobacteria</taxon>
        <taxon>Geminicoccales</taxon>
        <taxon>Geminicoccaceae</taxon>
        <taxon>Arboricoccus</taxon>
    </lineage>
</organism>
<dbReference type="Gene3D" id="1.10.3720.10">
    <property type="entry name" value="MetI-like"/>
    <property type="match status" value="1"/>
</dbReference>
<dbReference type="OrthoDB" id="7915284at2"/>
<evidence type="ECO:0000256" key="8">
    <source>
        <dbReference type="RuleBase" id="RU363032"/>
    </source>
</evidence>
<feature type="transmembrane region" description="Helical" evidence="8">
    <location>
        <begin position="215"/>
        <end position="233"/>
    </location>
</feature>
<evidence type="ECO:0000256" key="7">
    <source>
        <dbReference type="ARBA" id="ARBA00023136"/>
    </source>
</evidence>
<dbReference type="RefSeq" id="WP_088562042.1">
    <property type="nucleotide sequence ID" value="NZ_FYEH01000009.1"/>
</dbReference>
<evidence type="ECO:0000256" key="4">
    <source>
        <dbReference type="ARBA" id="ARBA00022475"/>
    </source>
</evidence>
<evidence type="ECO:0000256" key="6">
    <source>
        <dbReference type="ARBA" id="ARBA00022989"/>
    </source>
</evidence>
<evidence type="ECO:0000313" key="11">
    <source>
        <dbReference type="Proteomes" id="UP000197065"/>
    </source>
</evidence>
<sequence length="291" mass="32535">MTPRRALLLLLPSILMIGIFMAVPMIVGLVYSFMTADSTGGVEMPFTFDAYISLLYERDFDDTLLFTSDYLIIILRSVGVAAIVTLLCLVMALPLAWYITCQPERRRPGLLFIVSLPFWINMLIRTYCWVLILRDQGLINILLMKLGLISSPLPLLYNNGAVFLGLVYTFLPFMVLPIYATLERQDPKLIEAAFDLYATRWAVARRVVWPLAKPGVIAGTLLVFAPALGSYLAPDLLGGGKQLYIGNLIQMQFSTSRNWPFGAALATLITVVILGAMIWQQKRVRRVGLPL</sequence>
<keyword evidence="3 8" id="KW-0813">Transport</keyword>
<gene>
    <name evidence="10" type="ORF">SAMN07250955_109104</name>
</gene>
<feature type="transmembrane region" description="Helical" evidence="8">
    <location>
        <begin position="70"/>
        <end position="98"/>
    </location>
</feature>
<protein>
    <submittedName>
        <fullName evidence="10">Spermidine/putrescine transport system permease protein</fullName>
    </submittedName>
</protein>
<accession>A0A212RJG7</accession>
<evidence type="ECO:0000259" key="9">
    <source>
        <dbReference type="PROSITE" id="PS50928"/>
    </source>
</evidence>
<dbReference type="PROSITE" id="PS50928">
    <property type="entry name" value="ABC_TM1"/>
    <property type="match status" value="1"/>
</dbReference>
<keyword evidence="4" id="KW-1003">Cell membrane</keyword>
<dbReference type="PANTHER" id="PTHR42929">
    <property type="entry name" value="INNER MEMBRANE ABC TRANSPORTER PERMEASE PROTEIN YDCU-RELATED-RELATED"/>
    <property type="match status" value="1"/>
</dbReference>
<dbReference type="GO" id="GO:0055085">
    <property type="term" value="P:transmembrane transport"/>
    <property type="evidence" value="ECO:0007669"/>
    <property type="project" value="InterPro"/>
</dbReference>
<evidence type="ECO:0000256" key="5">
    <source>
        <dbReference type="ARBA" id="ARBA00022692"/>
    </source>
</evidence>
<dbReference type="InterPro" id="IPR035906">
    <property type="entry name" value="MetI-like_sf"/>
</dbReference>
<evidence type="ECO:0000256" key="2">
    <source>
        <dbReference type="ARBA" id="ARBA00007069"/>
    </source>
</evidence>
<dbReference type="EMBL" id="FYEH01000009">
    <property type="protein sequence ID" value="SNB72470.1"/>
    <property type="molecule type" value="Genomic_DNA"/>
</dbReference>
<evidence type="ECO:0000313" key="10">
    <source>
        <dbReference type="EMBL" id="SNB72470.1"/>
    </source>
</evidence>
<dbReference type="CDD" id="cd06261">
    <property type="entry name" value="TM_PBP2"/>
    <property type="match status" value="1"/>
</dbReference>
<comment type="subcellular location">
    <subcellularLocation>
        <location evidence="1 8">Cell membrane</location>
        <topology evidence="1 8">Multi-pass membrane protein</topology>
    </subcellularLocation>
</comment>
<feature type="transmembrane region" description="Helical" evidence="8">
    <location>
        <begin position="110"/>
        <end position="132"/>
    </location>
</feature>
<proteinExistence type="inferred from homology"/>
<feature type="transmembrane region" description="Helical" evidence="8">
    <location>
        <begin position="7"/>
        <end position="34"/>
    </location>
</feature>
<feature type="transmembrane region" description="Helical" evidence="8">
    <location>
        <begin position="161"/>
        <end position="182"/>
    </location>
</feature>
<dbReference type="Pfam" id="PF00528">
    <property type="entry name" value="BPD_transp_1"/>
    <property type="match status" value="1"/>
</dbReference>
<keyword evidence="6 8" id="KW-1133">Transmembrane helix</keyword>
<keyword evidence="11" id="KW-1185">Reference proteome</keyword>
<dbReference type="Proteomes" id="UP000197065">
    <property type="component" value="Unassembled WGS sequence"/>
</dbReference>
<keyword evidence="5 8" id="KW-0812">Transmembrane</keyword>
<dbReference type="GO" id="GO:0005886">
    <property type="term" value="C:plasma membrane"/>
    <property type="evidence" value="ECO:0007669"/>
    <property type="project" value="UniProtKB-SubCell"/>
</dbReference>
<dbReference type="SUPFAM" id="SSF161098">
    <property type="entry name" value="MetI-like"/>
    <property type="match status" value="1"/>
</dbReference>
<feature type="domain" description="ABC transmembrane type-1" evidence="9">
    <location>
        <begin position="74"/>
        <end position="280"/>
    </location>
</feature>
<comment type="similarity">
    <text evidence="2">Belongs to the binding-protein-dependent transport system permease family. CysTW subfamily.</text>
</comment>
<keyword evidence="7 8" id="KW-0472">Membrane</keyword>
<evidence type="ECO:0000256" key="3">
    <source>
        <dbReference type="ARBA" id="ARBA00022448"/>
    </source>
</evidence>
<reference evidence="10 11" key="1">
    <citation type="submission" date="2017-06" db="EMBL/GenBank/DDBJ databases">
        <authorList>
            <person name="Kim H.J."/>
            <person name="Triplett B.A."/>
        </authorList>
    </citation>
    <scope>NUCLEOTIDE SEQUENCE [LARGE SCALE GENOMIC DNA]</scope>
    <source>
        <strain evidence="10 11">B29T1</strain>
    </source>
</reference>
<evidence type="ECO:0000256" key="1">
    <source>
        <dbReference type="ARBA" id="ARBA00004651"/>
    </source>
</evidence>
<dbReference type="PANTHER" id="PTHR42929:SF1">
    <property type="entry name" value="INNER MEMBRANE ABC TRANSPORTER PERMEASE PROTEIN YDCU-RELATED"/>
    <property type="match status" value="1"/>
</dbReference>